<keyword evidence="1" id="KW-0472">Membrane</keyword>
<accession>A0A0B7NWI7</accession>
<evidence type="ECO:0000313" key="2">
    <source>
        <dbReference type="EMBL" id="CEP19733.1"/>
    </source>
</evidence>
<evidence type="ECO:0000313" key="3">
    <source>
        <dbReference type="Proteomes" id="UP000054107"/>
    </source>
</evidence>
<dbReference type="Proteomes" id="UP000054107">
    <property type="component" value="Unassembled WGS sequence"/>
</dbReference>
<keyword evidence="3" id="KW-1185">Reference proteome</keyword>
<protein>
    <submittedName>
        <fullName evidence="2">Uncharacterized protein</fullName>
    </submittedName>
</protein>
<sequence>MGSVVAVFGFLSSEDIAVVAAVAGAGAVDLYGSMIVIVGAFHEDKWVRDQIGKKPFFNVIKAGAGKLTICGQNM</sequence>
<gene>
    <name evidence="2" type="primary">PARPA_14049.1 scaffold 47526</name>
</gene>
<proteinExistence type="predicted"/>
<dbReference type="EMBL" id="LN734067">
    <property type="protein sequence ID" value="CEP19733.1"/>
    <property type="molecule type" value="Genomic_DNA"/>
</dbReference>
<keyword evidence="1" id="KW-1133">Transmembrane helix</keyword>
<keyword evidence="1" id="KW-0812">Transmembrane</keyword>
<dbReference type="AlphaFoldDB" id="A0A0B7NWI7"/>
<name>A0A0B7NWI7_9FUNG</name>
<organism evidence="2 3">
    <name type="scientific">Parasitella parasitica</name>
    <dbReference type="NCBI Taxonomy" id="35722"/>
    <lineage>
        <taxon>Eukaryota</taxon>
        <taxon>Fungi</taxon>
        <taxon>Fungi incertae sedis</taxon>
        <taxon>Mucoromycota</taxon>
        <taxon>Mucoromycotina</taxon>
        <taxon>Mucoromycetes</taxon>
        <taxon>Mucorales</taxon>
        <taxon>Mucorineae</taxon>
        <taxon>Mucoraceae</taxon>
        <taxon>Parasitella</taxon>
    </lineage>
</organism>
<evidence type="ECO:0000256" key="1">
    <source>
        <dbReference type="SAM" id="Phobius"/>
    </source>
</evidence>
<reference evidence="2 3" key="1">
    <citation type="submission" date="2014-09" db="EMBL/GenBank/DDBJ databases">
        <authorList>
            <person name="Ellenberger Sabrina"/>
        </authorList>
    </citation>
    <scope>NUCLEOTIDE SEQUENCE [LARGE SCALE GENOMIC DNA]</scope>
    <source>
        <strain evidence="2 3">CBS 412.66</strain>
    </source>
</reference>
<feature type="transmembrane region" description="Helical" evidence="1">
    <location>
        <begin position="16"/>
        <end position="41"/>
    </location>
</feature>